<accession>A0A1G7Q630</accession>
<organism evidence="1 2">
    <name type="scientific">Fontibacillus panacisegetis</name>
    <dbReference type="NCBI Taxonomy" id="670482"/>
    <lineage>
        <taxon>Bacteria</taxon>
        <taxon>Bacillati</taxon>
        <taxon>Bacillota</taxon>
        <taxon>Bacilli</taxon>
        <taxon>Bacillales</taxon>
        <taxon>Paenibacillaceae</taxon>
        <taxon>Fontibacillus</taxon>
    </lineage>
</organism>
<sequence>MAEEEFTEKHLNEAIETLCQSKAEEFRLIGYEHVTGSDIWACINQKYEKNGFPPLHQLVNDILSLKATQFMNYMTISAYRGSRFE</sequence>
<protein>
    <submittedName>
        <fullName evidence="1">Post-transcriptional regulator</fullName>
    </submittedName>
</protein>
<keyword evidence="2" id="KW-1185">Reference proteome</keyword>
<dbReference type="EMBL" id="FNBG01000021">
    <property type="protein sequence ID" value="SDF93961.1"/>
    <property type="molecule type" value="Genomic_DNA"/>
</dbReference>
<dbReference type="RefSeq" id="WP_091233046.1">
    <property type="nucleotide sequence ID" value="NZ_FNBG01000021.1"/>
</dbReference>
<dbReference type="OrthoDB" id="2990595at2"/>
<name>A0A1G7Q630_9BACL</name>
<reference evidence="1 2" key="1">
    <citation type="submission" date="2016-10" db="EMBL/GenBank/DDBJ databases">
        <authorList>
            <person name="de Groot N.N."/>
        </authorList>
    </citation>
    <scope>NUCLEOTIDE SEQUENCE [LARGE SCALE GENOMIC DNA]</scope>
    <source>
        <strain evidence="1 2">DSM 28129</strain>
    </source>
</reference>
<dbReference type="STRING" id="670482.SAMN04488542_12129"/>
<dbReference type="InterPro" id="IPR025716">
    <property type="entry name" value="Post-transcriptional_regulator"/>
</dbReference>
<evidence type="ECO:0000313" key="1">
    <source>
        <dbReference type="EMBL" id="SDF93961.1"/>
    </source>
</evidence>
<dbReference type="Proteomes" id="UP000198972">
    <property type="component" value="Unassembled WGS sequence"/>
</dbReference>
<evidence type="ECO:0000313" key="2">
    <source>
        <dbReference type="Proteomes" id="UP000198972"/>
    </source>
</evidence>
<proteinExistence type="predicted"/>
<gene>
    <name evidence="1" type="ORF">SAMN04488542_12129</name>
</gene>
<dbReference type="AlphaFoldDB" id="A0A1G7Q630"/>
<dbReference type="Pfam" id="PF13797">
    <property type="entry name" value="Post_transc_reg"/>
    <property type="match status" value="1"/>
</dbReference>